<dbReference type="SUPFAM" id="SSF118215">
    <property type="entry name" value="Proton glutamate symport protein"/>
    <property type="match status" value="1"/>
</dbReference>
<evidence type="ECO:0000256" key="8">
    <source>
        <dbReference type="ARBA" id="ARBA00023180"/>
    </source>
</evidence>
<evidence type="ECO:0000256" key="9">
    <source>
        <dbReference type="RuleBase" id="RU361216"/>
    </source>
</evidence>
<accession>A0A7R8ZY91</accession>
<organism evidence="11">
    <name type="scientific">Darwinula stevensoni</name>
    <dbReference type="NCBI Taxonomy" id="69355"/>
    <lineage>
        <taxon>Eukaryota</taxon>
        <taxon>Metazoa</taxon>
        <taxon>Ecdysozoa</taxon>
        <taxon>Arthropoda</taxon>
        <taxon>Crustacea</taxon>
        <taxon>Oligostraca</taxon>
        <taxon>Ostracoda</taxon>
        <taxon>Podocopa</taxon>
        <taxon>Podocopida</taxon>
        <taxon>Darwinulocopina</taxon>
        <taxon>Darwinuloidea</taxon>
        <taxon>Darwinulidae</taxon>
        <taxon>Darwinula</taxon>
    </lineage>
</organism>
<keyword evidence="12" id="KW-1185">Reference proteome</keyword>
<dbReference type="PROSITE" id="PS00713">
    <property type="entry name" value="NA_DICARBOXYL_SYMP_1"/>
    <property type="match status" value="1"/>
</dbReference>
<evidence type="ECO:0000256" key="2">
    <source>
        <dbReference type="ARBA" id="ARBA00006148"/>
    </source>
</evidence>
<name>A0A7R8ZY91_9CRUS</name>
<dbReference type="PANTHER" id="PTHR11958">
    <property type="entry name" value="SODIUM/DICARBOXYLATE SYMPORTER-RELATED"/>
    <property type="match status" value="1"/>
</dbReference>
<dbReference type="Pfam" id="PF00375">
    <property type="entry name" value="SDF"/>
    <property type="match status" value="1"/>
</dbReference>
<dbReference type="GO" id="GO:0015501">
    <property type="term" value="F:glutamate:sodium symporter activity"/>
    <property type="evidence" value="ECO:0007669"/>
    <property type="project" value="TreeGrafter"/>
</dbReference>
<gene>
    <name evidence="11" type="ORF">DSTB1V02_LOCUS839</name>
</gene>
<sequence>MVGDWKKAEMEERGELEKEREPMIQKSPAVVIRTNTHLESRFCSTKVKEWARRNLLLILTVVGVLMGVFIGFMARMTEYSEETVMLVSFPGDILMRMLKMLILPLIVSSLISGLCGLDAKSSGKMGSRALIYYFVTTMLAGITGIVVVLLIHPGNPEVKKMKKQENNERVKVLDAFLDIVRNMFPDNLIKATFEGVRTSYVRKENATSDEDFTRHIVHINGINVIGLIVFCVAFGLVAGQMRSSGQVLIEFFVVLNDCIMKMVELIMWYSPFGIMSLIAGKLMEIENLAETAEMLGLYMVTVIVGLLFHACITLPGIYFFVTRKNPGVFFKGMLQAWITALGTASSSATLPITFRCLEENNGVDKRVSRFVVPVGATVNMDGTALYEAVGAIFIAQMNGITLSAGQIVTVSFTATLASVGAASIPSAALVTMIMVLSALGLPINDVSLIFAVDWFLDRLRTSINVLGDAYGAGIVYHLSKDELAKMDQERAAEEQMELEQFGLSPPPPGPSGPAIDRGRRLSRVSLQLAKTHLKVSSPSPTQTYPDPRGNGMSLFLSVNNPNLNSETQI</sequence>
<feature type="transmembrane region" description="Helical" evidence="9">
    <location>
        <begin position="433"/>
        <end position="456"/>
    </location>
</feature>
<evidence type="ECO:0000313" key="11">
    <source>
        <dbReference type="EMBL" id="CAD7240833.1"/>
    </source>
</evidence>
<comment type="subcellular location">
    <subcellularLocation>
        <location evidence="1 9">Membrane</location>
        <topology evidence="1 9">Multi-pass membrane protein</topology>
    </subcellularLocation>
</comment>
<evidence type="ECO:0000256" key="3">
    <source>
        <dbReference type="ARBA" id="ARBA00022448"/>
    </source>
</evidence>
<dbReference type="InterPro" id="IPR050746">
    <property type="entry name" value="DAACS"/>
</dbReference>
<reference evidence="11" key="1">
    <citation type="submission" date="2020-11" db="EMBL/GenBank/DDBJ databases">
        <authorList>
            <person name="Tran Van P."/>
        </authorList>
    </citation>
    <scope>NUCLEOTIDE SEQUENCE</scope>
</reference>
<dbReference type="PANTHER" id="PTHR11958:SF99">
    <property type="entry name" value="SODIUM-DEPENDENT EXCITATORY AMINO ACID TRANSPORTER GLT-6-RELATED"/>
    <property type="match status" value="1"/>
</dbReference>
<dbReference type="InterPro" id="IPR036458">
    <property type="entry name" value="Na:dicarbo_symporter_sf"/>
</dbReference>
<keyword evidence="4 9" id="KW-0812">Transmembrane</keyword>
<feature type="transmembrane region" description="Helical" evidence="9">
    <location>
        <begin position="94"/>
        <end position="117"/>
    </location>
</feature>
<dbReference type="GO" id="GO:0005313">
    <property type="term" value="F:L-glutamate transmembrane transporter activity"/>
    <property type="evidence" value="ECO:0007669"/>
    <property type="project" value="TreeGrafter"/>
</dbReference>
<keyword evidence="6 9" id="KW-1133">Transmembrane helix</keyword>
<dbReference type="Proteomes" id="UP000677054">
    <property type="component" value="Unassembled WGS sequence"/>
</dbReference>
<feature type="region of interest" description="Disordered" evidence="10">
    <location>
        <begin position="494"/>
        <end position="517"/>
    </location>
</feature>
<keyword evidence="3 9" id="KW-0813">Transport</keyword>
<evidence type="ECO:0000256" key="1">
    <source>
        <dbReference type="ARBA" id="ARBA00004141"/>
    </source>
</evidence>
<evidence type="ECO:0000256" key="6">
    <source>
        <dbReference type="ARBA" id="ARBA00022989"/>
    </source>
</evidence>
<dbReference type="InterPro" id="IPR001991">
    <property type="entry name" value="Na-dicarboxylate_symporter"/>
</dbReference>
<keyword evidence="5 9" id="KW-0769">Symport</keyword>
<feature type="region of interest" description="Disordered" evidence="10">
    <location>
        <begin position="532"/>
        <end position="569"/>
    </location>
</feature>
<dbReference type="InterPro" id="IPR018107">
    <property type="entry name" value="Na-dicarboxylate_symporter_CS"/>
</dbReference>
<feature type="region of interest" description="Disordered" evidence="10">
    <location>
        <begin position="1"/>
        <end position="21"/>
    </location>
</feature>
<feature type="transmembrane region" description="Helical" evidence="9">
    <location>
        <begin position="55"/>
        <end position="74"/>
    </location>
</feature>
<dbReference type="PROSITE" id="PS00714">
    <property type="entry name" value="NA_DICARBOXYL_SYMP_2"/>
    <property type="match status" value="1"/>
</dbReference>
<dbReference type="EMBL" id="CAJPEV010000066">
    <property type="protein sequence ID" value="CAG0879961.1"/>
    <property type="molecule type" value="Genomic_DNA"/>
</dbReference>
<feature type="compositionally biased region" description="Polar residues" evidence="10">
    <location>
        <begin position="556"/>
        <end position="569"/>
    </location>
</feature>
<feature type="transmembrane region" description="Helical" evidence="9">
    <location>
        <begin position="216"/>
        <end position="238"/>
    </location>
</feature>
<dbReference type="GO" id="GO:0015175">
    <property type="term" value="F:neutral L-amino acid transmembrane transporter activity"/>
    <property type="evidence" value="ECO:0007669"/>
    <property type="project" value="TreeGrafter"/>
</dbReference>
<evidence type="ECO:0000256" key="7">
    <source>
        <dbReference type="ARBA" id="ARBA00023136"/>
    </source>
</evidence>
<dbReference type="GO" id="GO:0005886">
    <property type="term" value="C:plasma membrane"/>
    <property type="evidence" value="ECO:0007669"/>
    <property type="project" value="TreeGrafter"/>
</dbReference>
<dbReference type="Gene3D" id="1.10.3860.10">
    <property type="entry name" value="Sodium:dicarboxylate symporter"/>
    <property type="match status" value="1"/>
</dbReference>
<evidence type="ECO:0000313" key="12">
    <source>
        <dbReference type="Proteomes" id="UP000677054"/>
    </source>
</evidence>
<dbReference type="OrthoDB" id="5877963at2759"/>
<evidence type="ECO:0000256" key="10">
    <source>
        <dbReference type="SAM" id="MobiDB-lite"/>
    </source>
</evidence>
<feature type="transmembrane region" description="Helical" evidence="9">
    <location>
        <begin position="129"/>
        <end position="151"/>
    </location>
</feature>
<keyword evidence="8" id="KW-0325">Glycoprotein</keyword>
<feature type="transmembrane region" description="Helical" evidence="9">
    <location>
        <begin position="295"/>
        <end position="321"/>
    </location>
</feature>
<comment type="similarity">
    <text evidence="2 9">Belongs to the dicarboxylate/amino acid:cation symporter (DAACS) (TC 2.A.23) family.</text>
</comment>
<dbReference type="AlphaFoldDB" id="A0A7R8ZY91"/>
<proteinExistence type="inferred from homology"/>
<dbReference type="EMBL" id="LR899583">
    <property type="protein sequence ID" value="CAD7240833.1"/>
    <property type="molecule type" value="Genomic_DNA"/>
</dbReference>
<evidence type="ECO:0000256" key="5">
    <source>
        <dbReference type="ARBA" id="ARBA00022847"/>
    </source>
</evidence>
<dbReference type="PRINTS" id="PR00173">
    <property type="entry name" value="EDTRNSPORT"/>
</dbReference>
<feature type="compositionally biased region" description="Polar residues" evidence="10">
    <location>
        <begin position="534"/>
        <end position="544"/>
    </location>
</feature>
<protein>
    <recommendedName>
        <fullName evidence="9">Amino acid transporter</fullName>
    </recommendedName>
</protein>
<evidence type="ECO:0000256" key="4">
    <source>
        <dbReference type="ARBA" id="ARBA00022692"/>
    </source>
</evidence>
<keyword evidence="7 9" id="KW-0472">Membrane</keyword>